<feature type="region of interest" description="Disordered" evidence="1">
    <location>
        <begin position="1"/>
        <end position="100"/>
    </location>
</feature>
<reference evidence="2" key="1">
    <citation type="submission" date="2020-05" db="EMBL/GenBank/DDBJ databases">
        <title>WGS assembly of Panicum virgatum.</title>
        <authorList>
            <person name="Lovell J.T."/>
            <person name="Jenkins J."/>
            <person name="Shu S."/>
            <person name="Juenger T.E."/>
            <person name="Schmutz J."/>
        </authorList>
    </citation>
    <scope>NUCLEOTIDE SEQUENCE</scope>
    <source>
        <strain evidence="2">AP13</strain>
    </source>
</reference>
<dbReference type="AlphaFoldDB" id="A0A8T0UKD8"/>
<name>A0A8T0UKD8_PANVG</name>
<dbReference type="EMBL" id="CM029042">
    <property type="protein sequence ID" value="KAG2620989.1"/>
    <property type="molecule type" value="Genomic_DNA"/>
</dbReference>
<accession>A0A8T0UKD8</accession>
<gene>
    <name evidence="2" type="ORF">PVAP13_3NG228263</name>
</gene>
<keyword evidence="3" id="KW-1185">Reference proteome</keyword>
<sequence length="168" mass="17097">MAPRELQGAATDGAGDGAEPAQGRRGGRGRRSSISPAPQLRPPMEPRRAAPGSVHPWSSAAGLAGLRRAGGGQARRPPSPSPAPPPSRAPAVALCSPSSSVRGRGAATLPCSLGGEHVRRSAAGRRGGDLHICPALATGPVHVRSDVAVHVGGQHWSETFWTSIDTLN</sequence>
<dbReference type="Proteomes" id="UP000823388">
    <property type="component" value="Chromosome 3N"/>
</dbReference>
<protein>
    <submittedName>
        <fullName evidence="2">Uncharacterized protein</fullName>
    </submittedName>
</protein>
<evidence type="ECO:0000313" key="3">
    <source>
        <dbReference type="Proteomes" id="UP000823388"/>
    </source>
</evidence>
<proteinExistence type="predicted"/>
<feature type="compositionally biased region" description="Low complexity" evidence="1">
    <location>
        <begin position="58"/>
        <end position="67"/>
    </location>
</feature>
<comment type="caution">
    <text evidence="2">The sequence shown here is derived from an EMBL/GenBank/DDBJ whole genome shotgun (WGS) entry which is preliminary data.</text>
</comment>
<feature type="compositionally biased region" description="Pro residues" evidence="1">
    <location>
        <begin position="77"/>
        <end position="88"/>
    </location>
</feature>
<organism evidence="2 3">
    <name type="scientific">Panicum virgatum</name>
    <name type="common">Blackwell switchgrass</name>
    <dbReference type="NCBI Taxonomy" id="38727"/>
    <lineage>
        <taxon>Eukaryota</taxon>
        <taxon>Viridiplantae</taxon>
        <taxon>Streptophyta</taxon>
        <taxon>Embryophyta</taxon>
        <taxon>Tracheophyta</taxon>
        <taxon>Spermatophyta</taxon>
        <taxon>Magnoliopsida</taxon>
        <taxon>Liliopsida</taxon>
        <taxon>Poales</taxon>
        <taxon>Poaceae</taxon>
        <taxon>PACMAD clade</taxon>
        <taxon>Panicoideae</taxon>
        <taxon>Panicodae</taxon>
        <taxon>Paniceae</taxon>
        <taxon>Panicinae</taxon>
        <taxon>Panicum</taxon>
        <taxon>Panicum sect. Hiantes</taxon>
    </lineage>
</organism>
<evidence type="ECO:0000256" key="1">
    <source>
        <dbReference type="SAM" id="MobiDB-lite"/>
    </source>
</evidence>
<evidence type="ECO:0000313" key="2">
    <source>
        <dbReference type="EMBL" id="KAG2620989.1"/>
    </source>
</evidence>